<dbReference type="Proteomes" id="UP000045706">
    <property type="component" value="Unassembled WGS sequence"/>
</dbReference>
<name>A0A0G4KIW7_VERLO</name>
<gene>
    <name evidence="1" type="ORF">BN1723_020884</name>
</gene>
<evidence type="ECO:0000313" key="1">
    <source>
        <dbReference type="EMBL" id="CRK02694.1"/>
    </source>
</evidence>
<sequence>RSPLRKLPGRNNLLLL</sequence>
<dbReference type="EMBL" id="CVQI01000871">
    <property type="protein sequence ID" value="CRK02694.1"/>
    <property type="molecule type" value="Genomic_DNA"/>
</dbReference>
<dbReference type="AlphaFoldDB" id="A0A0G4KIW7"/>
<proteinExistence type="predicted"/>
<protein>
    <submittedName>
        <fullName evidence="1">Uncharacterized protein</fullName>
    </submittedName>
</protein>
<evidence type="ECO:0000313" key="2">
    <source>
        <dbReference type="Proteomes" id="UP000045706"/>
    </source>
</evidence>
<feature type="non-terminal residue" evidence="1">
    <location>
        <position position="1"/>
    </location>
</feature>
<organism evidence="1 2">
    <name type="scientific">Verticillium longisporum</name>
    <name type="common">Verticillium dahliae var. longisporum</name>
    <dbReference type="NCBI Taxonomy" id="100787"/>
    <lineage>
        <taxon>Eukaryota</taxon>
        <taxon>Fungi</taxon>
        <taxon>Dikarya</taxon>
        <taxon>Ascomycota</taxon>
        <taxon>Pezizomycotina</taxon>
        <taxon>Sordariomycetes</taxon>
        <taxon>Hypocreomycetidae</taxon>
        <taxon>Glomerellales</taxon>
        <taxon>Plectosphaerellaceae</taxon>
        <taxon>Verticillium</taxon>
    </lineage>
</organism>
<reference evidence="2" key="1">
    <citation type="submission" date="2015-05" db="EMBL/GenBank/DDBJ databases">
        <authorList>
            <person name="Fogelqvist Johan"/>
        </authorList>
    </citation>
    <scope>NUCLEOTIDE SEQUENCE [LARGE SCALE GENOMIC DNA]</scope>
</reference>
<accession>A0A0G4KIW7</accession>